<dbReference type="Proteomes" id="UP001215461">
    <property type="component" value="Unassembled WGS sequence"/>
</dbReference>
<dbReference type="PANTHER" id="PTHR30146">
    <property type="entry name" value="LACI-RELATED TRANSCRIPTIONAL REPRESSOR"/>
    <property type="match status" value="1"/>
</dbReference>
<dbReference type="Pfam" id="PF00356">
    <property type="entry name" value="LacI"/>
    <property type="match status" value="1"/>
</dbReference>
<dbReference type="InterPro" id="IPR000843">
    <property type="entry name" value="HTH_LacI"/>
</dbReference>
<dbReference type="InterPro" id="IPR046335">
    <property type="entry name" value="LacI/GalR-like_sensor"/>
</dbReference>
<dbReference type="SUPFAM" id="SSF47413">
    <property type="entry name" value="lambda repressor-like DNA-binding domains"/>
    <property type="match status" value="1"/>
</dbReference>
<dbReference type="SMART" id="SM00354">
    <property type="entry name" value="HTH_LACI"/>
    <property type="match status" value="1"/>
</dbReference>
<keyword evidence="3" id="KW-0804">Transcription</keyword>
<dbReference type="PROSITE" id="PS50932">
    <property type="entry name" value="HTH_LACI_2"/>
    <property type="match status" value="1"/>
</dbReference>
<comment type="caution">
    <text evidence="5">The sequence shown here is derived from an EMBL/GenBank/DDBJ whole genome shotgun (WGS) entry which is preliminary data.</text>
</comment>
<dbReference type="GO" id="GO:0003677">
    <property type="term" value="F:DNA binding"/>
    <property type="evidence" value="ECO:0007669"/>
    <property type="project" value="UniProtKB-KW"/>
</dbReference>
<organism evidence="5 6">
    <name type="scientific">Weissella paramesenteroides</name>
    <name type="common">Leuconostoc paramesenteroides</name>
    <dbReference type="NCBI Taxonomy" id="1249"/>
    <lineage>
        <taxon>Bacteria</taxon>
        <taxon>Bacillati</taxon>
        <taxon>Bacillota</taxon>
        <taxon>Bacilli</taxon>
        <taxon>Lactobacillales</taxon>
        <taxon>Lactobacillaceae</taxon>
        <taxon>Weissella</taxon>
    </lineage>
</organism>
<evidence type="ECO:0000256" key="3">
    <source>
        <dbReference type="ARBA" id="ARBA00023163"/>
    </source>
</evidence>
<dbReference type="CDD" id="cd01392">
    <property type="entry name" value="HTH_LacI"/>
    <property type="match status" value="1"/>
</dbReference>
<keyword evidence="2" id="KW-0238">DNA-binding</keyword>
<dbReference type="SUPFAM" id="SSF53822">
    <property type="entry name" value="Periplasmic binding protein-like I"/>
    <property type="match status" value="1"/>
</dbReference>
<dbReference type="CDD" id="cd06267">
    <property type="entry name" value="PBP1_LacI_sugar_binding-like"/>
    <property type="match status" value="1"/>
</dbReference>
<evidence type="ECO:0000256" key="2">
    <source>
        <dbReference type="ARBA" id="ARBA00023125"/>
    </source>
</evidence>
<dbReference type="PANTHER" id="PTHR30146:SF154">
    <property type="entry name" value="TRANSCRIPTION REGULATOR, MEMBER OF GALR FAMILY"/>
    <property type="match status" value="1"/>
</dbReference>
<accession>A0ABD4XI96</accession>
<dbReference type="Gene3D" id="1.10.260.40">
    <property type="entry name" value="lambda repressor-like DNA-binding domains"/>
    <property type="match status" value="1"/>
</dbReference>
<dbReference type="InterPro" id="IPR028082">
    <property type="entry name" value="Peripla_BP_I"/>
</dbReference>
<sequence length="310" mass="34911">MVSISDVAHEAHVSKMTVSRVINHPEQVSPEIRKDVQRVISQLGYVQNRAGRALANNRHYNIAFILLDNVNEIEPYYAHLLMHLTDALREEGYTLEMRHDRNFDLTNVDGFLICGARHSDFAVLHNLPIPVVIYGTESGITSVDIDNKAGTLLATKLLISQKYQRLLFLGMDIDEPFATNREMGYRQAMREADREVEIYRLPNNEHIVQRFLQNDDLSANTGIIAATDRLGLGALRASRQQRLQVPDDIGIVGFDGIYIHQLAEQPLTTVQQPLKEIAGHMVQLLLAELSGKTVESVYVVPKLIHGETTK</sequence>
<feature type="domain" description="HTH lacI-type" evidence="4">
    <location>
        <begin position="2"/>
        <end position="56"/>
    </location>
</feature>
<dbReference type="Pfam" id="PF13377">
    <property type="entry name" value="Peripla_BP_3"/>
    <property type="match status" value="1"/>
</dbReference>
<dbReference type="PROSITE" id="PS00356">
    <property type="entry name" value="HTH_LACI_1"/>
    <property type="match status" value="1"/>
</dbReference>
<name>A0ABD4XI96_WEIPA</name>
<dbReference type="RefSeq" id="WP_150222173.1">
    <property type="nucleotide sequence ID" value="NZ_CAXLJE010000007.1"/>
</dbReference>
<dbReference type="InterPro" id="IPR010982">
    <property type="entry name" value="Lambda_DNA-bd_dom_sf"/>
</dbReference>
<dbReference type="AlphaFoldDB" id="A0ABD4XI96"/>
<dbReference type="GO" id="GO:0006355">
    <property type="term" value="P:regulation of DNA-templated transcription"/>
    <property type="evidence" value="ECO:0007669"/>
    <property type="project" value="UniProtKB-ARBA"/>
</dbReference>
<reference evidence="5 6" key="1">
    <citation type="submission" date="2020-03" db="EMBL/GenBank/DDBJ databases">
        <title>Comparative genomics of Weissella paramesenteroides.</title>
        <authorList>
            <person name="Kant R."/>
            <person name="Takala T."/>
            <person name="Saris P."/>
        </authorList>
    </citation>
    <scope>NUCLEOTIDE SEQUENCE [LARGE SCALE GENOMIC DNA]</scope>
    <source>
        <strain evidence="5 6">SJ27-4</strain>
    </source>
</reference>
<protein>
    <submittedName>
        <fullName evidence="5">LacI family transcriptional regulator</fullName>
    </submittedName>
</protein>
<keyword evidence="1" id="KW-0805">Transcription regulation</keyword>
<dbReference type="EMBL" id="JAANXN010000005">
    <property type="protein sequence ID" value="MDF8370954.1"/>
    <property type="molecule type" value="Genomic_DNA"/>
</dbReference>
<gene>
    <name evidence="5" type="ORF">G9403_04665</name>
</gene>
<evidence type="ECO:0000313" key="6">
    <source>
        <dbReference type="Proteomes" id="UP001215461"/>
    </source>
</evidence>
<evidence type="ECO:0000313" key="5">
    <source>
        <dbReference type="EMBL" id="MDF8370954.1"/>
    </source>
</evidence>
<proteinExistence type="predicted"/>
<dbReference type="Gene3D" id="3.40.50.2300">
    <property type="match status" value="2"/>
</dbReference>
<evidence type="ECO:0000259" key="4">
    <source>
        <dbReference type="PROSITE" id="PS50932"/>
    </source>
</evidence>
<evidence type="ECO:0000256" key="1">
    <source>
        <dbReference type="ARBA" id="ARBA00023015"/>
    </source>
</evidence>